<protein>
    <recommendedName>
        <fullName evidence="1">DUF6089 domain-containing protein</fullName>
    </recommendedName>
</protein>
<reference evidence="2 3" key="1">
    <citation type="submission" date="2019-02" db="EMBL/GenBank/DDBJ databases">
        <title>Genomic Encyclopedia of Type Strains, Phase IV (KMG-IV): sequencing the most valuable type-strain genomes for metagenomic binning, comparative biology and taxonomic classification.</title>
        <authorList>
            <person name="Goeker M."/>
        </authorList>
    </citation>
    <scope>NUCLEOTIDE SEQUENCE [LARGE SCALE GENOMIC DNA]</scope>
    <source>
        <strain evidence="2 3">DSM 17196</strain>
    </source>
</reference>
<comment type="caution">
    <text evidence="2">The sequence shown here is derived from an EMBL/GenBank/DDBJ whole genome shotgun (WGS) entry which is preliminary data.</text>
</comment>
<dbReference type="AlphaFoldDB" id="A0A4Q7PF87"/>
<dbReference type="InterPro" id="IPR045743">
    <property type="entry name" value="DUF6089"/>
</dbReference>
<name>A0A4Q7PF87_9FLAO</name>
<evidence type="ECO:0000259" key="1">
    <source>
        <dbReference type="Pfam" id="PF19573"/>
    </source>
</evidence>
<dbReference type="InterPro" id="IPR011250">
    <property type="entry name" value="OMP/PagP_B-barrel"/>
</dbReference>
<feature type="domain" description="DUF6089" evidence="1">
    <location>
        <begin position="4"/>
        <end position="226"/>
    </location>
</feature>
<evidence type="ECO:0000313" key="2">
    <source>
        <dbReference type="EMBL" id="RZS98827.1"/>
    </source>
</evidence>
<accession>A0A4Q7PF87</accession>
<dbReference type="Pfam" id="PF19573">
    <property type="entry name" value="DUF6089"/>
    <property type="match status" value="1"/>
</dbReference>
<evidence type="ECO:0000313" key="3">
    <source>
        <dbReference type="Proteomes" id="UP000292262"/>
    </source>
</evidence>
<proteinExistence type="predicted"/>
<organism evidence="2 3">
    <name type="scientific">Aquimarina brevivitae</name>
    <dbReference type="NCBI Taxonomy" id="323412"/>
    <lineage>
        <taxon>Bacteria</taxon>
        <taxon>Pseudomonadati</taxon>
        <taxon>Bacteroidota</taxon>
        <taxon>Flavobacteriia</taxon>
        <taxon>Flavobacteriales</taxon>
        <taxon>Flavobacteriaceae</taxon>
        <taxon>Aquimarina</taxon>
    </lineage>
</organism>
<dbReference type="OrthoDB" id="654178at2"/>
<keyword evidence="3" id="KW-1185">Reference proteome</keyword>
<dbReference type="SUPFAM" id="SSF56925">
    <property type="entry name" value="OMPA-like"/>
    <property type="match status" value="1"/>
</dbReference>
<gene>
    <name evidence="2" type="ORF">EV197_0027</name>
</gene>
<dbReference type="RefSeq" id="WP_130284705.1">
    <property type="nucleotide sequence ID" value="NZ_SGXE01000001.1"/>
</dbReference>
<dbReference type="Proteomes" id="UP000292262">
    <property type="component" value="Unassembled WGS sequence"/>
</dbReference>
<dbReference type="EMBL" id="SGXE01000001">
    <property type="protein sequence ID" value="RZS98827.1"/>
    <property type="molecule type" value="Genomic_DNA"/>
</dbReference>
<sequence length="227" mass="25564">MRYLAAIIFILFFGQISSGQTYEVGLMLGGSNYIGDVGSTYYLAPNDVAFGVIGKWNRSKRHAFRASFLYAELYANDANGDTRREQRGYSFNNAVKEFSVGLEFNFWDWYLYDYESQFTPYLYTGLTGFNYTAKALDPTNGNQISAYGDKWSAAIPMVLGIKKTIGRQWILGAEIGARYTFTDNLDGSNPDSDNGNGFGNLDNNDWYVFAGITLSFTWGRMPCYCAF</sequence>